<proteinExistence type="predicted"/>
<comment type="caution">
    <text evidence="4">The sequence shown here is derived from an EMBL/GenBank/DDBJ whole genome shotgun (WGS) entry which is preliminary data.</text>
</comment>
<accession>A0ABQ5JWR4</accession>
<reference evidence="4" key="1">
    <citation type="submission" date="2022-03" db="EMBL/GenBank/DDBJ databases">
        <title>Draft genome sequence of Aduncisulcus paluster, a free-living microaerophilic Fornicata.</title>
        <authorList>
            <person name="Yuyama I."/>
            <person name="Kume K."/>
            <person name="Tamura T."/>
            <person name="Inagaki Y."/>
            <person name="Hashimoto T."/>
        </authorList>
    </citation>
    <scope>NUCLEOTIDE SEQUENCE</scope>
    <source>
        <strain evidence="4">NY0171</strain>
    </source>
</reference>
<keyword evidence="1" id="KW-0863">Zinc-finger</keyword>
<evidence type="ECO:0000313" key="4">
    <source>
        <dbReference type="EMBL" id="GKT20243.1"/>
    </source>
</evidence>
<organism evidence="4 5">
    <name type="scientific">Aduncisulcus paluster</name>
    <dbReference type="NCBI Taxonomy" id="2918883"/>
    <lineage>
        <taxon>Eukaryota</taxon>
        <taxon>Metamonada</taxon>
        <taxon>Carpediemonas-like organisms</taxon>
        <taxon>Aduncisulcus</taxon>
    </lineage>
</organism>
<gene>
    <name evidence="4" type="ORF">ADUPG1_004393</name>
</gene>
<keyword evidence="1" id="KW-0862">Zinc</keyword>
<evidence type="ECO:0000256" key="1">
    <source>
        <dbReference type="PROSITE-ProRule" id="PRU00047"/>
    </source>
</evidence>
<dbReference type="PROSITE" id="PS50158">
    <property type="entry name" value="ZF_CCHC"/>
    <property type="match status" value="1"/>
</dbReference>
<sequence>LEESVKMTGYGIPGKDDDRRGPSYNTTGIMPRGKAPEDLRCWNCDGFGHYTDQCTEPLCPREVYEERRARSMKNKRGGVYCVMCHTTEGNNPVLEEILDVNPCDINQKDKDVIENLLISVENHETIREDESDARGEPPSLEAILMGPGTEEER</sequence>
<feature type="region of interest" description="Disordered" evidence="2">
    <location>
        <begin position="127"/>
        <end position="153"/>
    </location>
</feature>
<name>A0ABQ5JWR4_9EUKA</name>
<dbReference type="InterPro" id="IPR001878">
    <property type="entry name" value="Znf_CCHC"/>
</dbReference>
<feature type="non-terminal residue" evidence="4">
    <location>
        <position position="1"/>
    </location>
</feature>
<dbReference type="SUPFAM" id="SSF57756">
    <property type="entry name" value="Retrovirus zinc finger-like domains"/>
    <property type="match status" value="1"/>
</dbReference>
<dbReference type="Proteomes" id="UP001057375">
    <property type="component" value="Unassembled WGS sequence"/>
</dbReference>
<evidence type="ECO:0000256" key="2">
    <source>
        <dbReference type="SAM" id="MobiDB-lite"/>
    </source>
</evidence>
<evidence type="ECO:0000313" key="5">
    <source>
        <dbReference type="Proteomes" id="UP001057375"/>
    </source>
</evidence>
<dbReference type="InterPro" id="IPR036875">
    <property type="entry name" value="Znf_CCHC_sf"/>
</dbReference>
<evidence type="ECO:0000259" key="3">
    <source>
        <dbReference type="PROSITE" id="PS50158"/>
    </source>
</evidence>
<protein>
    <recommendedName>
        <fullName evidence="3">CCHC-type domain-containing protein</fullName>
    </recommendedName>
</protein>
<feature type="domain" description="CCHC-type" evidence="3">
    <location>
        <begin position="40"/>
        <end position="56"/>
    </location>
</feature>
<keyword evidence="1" id="KW-0479">Metal-binding</keyword>
<feature type="region of interest" description="Disordered" evidence="2">
    <location>
        <begin position="1"/>
        <end position="31"/>
    </location>
</feature>
<dbReference type="EMBL" id="BQXS01006521">
    <property type="protein sequence ID" value="GKT20243.1"/>
    <property type="molecule type" value="Genomic_DNA"/>
</dbReference>
<keyword evidence="5" id="KW-1185">Reference proteome</keyword>